<name>A0A0F7L8Y7_9VIRU</name>
<organism evidence="2">
    <name type="scientific">uncultured marine virus</name>
    <dbReference type="NCBI Taxonomy" id="186617"/>
    <lineage>
        <taxon>Viruses</taxon>
        <taxon>environmental samples</taxon>
    </lineage>
</organism>
<sequence length="84" mass="9461">MAAEQTQQRAEALSTWRESNERRDTQAHPCERSGAGTGRDEQRTQGQREPTFQEQICQPRCGARCRHPRAQCGGCGSDSDARER</sequence>
<proteinExistence type="predicted"/>
<feature type="compositionally biased region" description="Polar residues" evidence="1">
    <location>
        <begin position="44"/>
        <end position="53"/>
    </location>
</feature>
<reference evidence="2" key="1">
    <citation type="journal article" date="2015" name="Front. Microbiol.">
        <title>Combining genomic sequencing methods to explore viral diversity and reveal potential virus-host interactions.</title>
        <authorList>
            <person name="Chow C.E."/>
            <person name="Winget D.M."/>
            <person name="White R.A.III."/>
            <person name="Hallam S.J."/>
            <person name="Suttle C.A."/>
        </authorList>
    </citation>
    <scope>NUCLEOTIDE SEQUENCE</scope>
    <source>
        <strain evidence="2">Oxic1_6</strain>
    </source>
</reference>
<dbReference type="EMBL" id="KR029601">
    <property type="protein sequence ID" value="AKH48053.1"/>
    <property type="molecule type" value="Genomic_DNA"/>
</dbReference>
<evidence type="ECO:0000256" key="1">
    <source>
        <dbReference type="SAM" id="MobiDB-lite"/>
    </source>
</evidence>
<reference evidence="2" key="2">
    <citation type="submission" date="2015-03" db="EMBL/GenBank/DDBJ databases">
        <authorList>
            <person name="Chow C.-E.T."/>
            <person name="Winget D.M."/>
            <person name="White R.A.III."/>
            <person name="Hallam S.J."/>
            <person name="Suttle C.A."/>
        </authorList>
    </citation>
    <scope>NUCLEOTIDE SEQUENCE</scope>
    <source>
        <strain evidence="2">Oxic1_6</strain>
    </source>
</reference>
<evidence type="ECO:0000313" key="2">
    <source>
        <dbReference type="EMBL" id="AKH48053.1"/>
    </source>
</evidence>
<feature type="compositionally biased region" description="Basic and acidic residues" evidence="1">
    <location>
        <begin position="18"/>
        <end position="31"/>
    </location>
</feature>
<protein>
    <submittedName>
        <fullName evidence="2">Uncharacterized protein</fullName>
    </submittedName>
</protein>
<feature type="region of interest" description="Disordered" evidence="1">
    <location>
        <begin position="1"/>
        <end position="53"/>
    </location>
</feature>
<accession>A0A0F7L8Y7</accession>